<dbReference type="PANTHER" id="PTHR30194">
    <property type="entry name" value="CROSSOVER JUNCTION ENDODEOXYRIBONUCLEASE RUVC"/>
    <property type="match status" value="1"/>
</dbReference>
<dbReference type="EC" id="3.1.21.10" evidence="13 14"/>
<dbReference type="OrthoDB" id="9805499at2"/>
<dbReference type="Proteomes" id="UP000242869">
    <property type="component" value="Unassembled WGS sequence"/>
</dbReference>
<dbReference type="GO" id="GO:0003677">
    <property type="term" value="F:DNA binding"/>
    <property type="evidence" value="ECO:0007669"/>
    <property type="project" value="UniProtKB-KW"/>
</dbReference>
<dbReference type="RefSeq" id="WP_091194252.1">
    <property type="nucleotide sequence ID" value="NZ_FOVE01000010.1"/>
</dbReference>
<dbReference type="GO" id="GO:0006281">
    <property type="term" value="P:DNA repair"/>
    <property type="evidence" value="ECO:0007669"/>
    <property type="project" value="UniProtKB-UniRule"/>
</dbReference>
<evidence type="ECO:0000256" key="6">
    <source>
        <dbReference type="ARBA" id="ARBA00022763"/>
    </source>
</evidence>
<dbReference type="AlphaFoldDB" id="A0A1I4ZGX6"/>
<evidence type="ECO:0000256" key="10">
    <source>
        <dbReference type="ARBA" id="ARBA00023172"/>
    </source>
</evidence>
<evidence type="ECO:0000256" key="4">
    <source>
        <dbReference type="ARBA" id="ARBA00022723"/>
    </source>
</evidence>
<dbReference type="InterPro" id="IPR020563">
    <property type="entry name" value="X-over_junc_endoDNase_Mg_BS"/>
</dbReference>
<gene>
    <name evidence="13" type="primary">ruvC</name>
    <name evidence="15" type="ORF">SAMN05660284_01631</name>
</gene>
<comment type="similarity">
    <text evidence="1 13">Belongs to the RuvC family.</text>
</comment>
<keyword evidence="9 13" id="KW-0238">DNA-binding</keyword>
<feature type="active site" evidence="13">
    <location>
        <position position="7"/>
    </location>
</feature>
<dbReference type="NCBIfam" id="TIGR00228">
    <property type="entry name" value="ruvC"/>
    <property type="match status" value="1"/>
</dbReference>
<feature type="binding site" evidence="13">
    <location>
        <position position="138"/>
    </location>
    <ligand>
        <name>Mg(2+)</name>
        <dbReference type="ChEBI" id="CHEBI:18420"/>
        <label>1</label>
    </ligand>
</feature>
<dbReference type="Gene3D" id="3.30.420.10">
    <property type="entry name" value="Ribonuclease H-like superfamily/Ribonuclease H"/>
    <property type="match status" value="1"/>
</dbReference>
<evidence type="ECO:0000256" key="9">
    <source>
        <dbReference type="ARBA" id="ARBA00023125"/>
    </source>
</evidence>
<comment type="subcellular location">
    <subcellularLocation>
        <location evidence="13">Cytoplasm</location>
    </subcellularLocation>
</comment>
<dbReference type="GO" id="GO:0006310">
    <property type="term" value="P:DNA recombination"/>
    <property type="evidence" value="ECO:0007669"/>
    <property type="project" value="UniProtKB-UniRule"/>
</dbReference>
<dbReference type="STRING" id="83765.SAMN05660284_01631"/>
<dbReference type="EMBL" id="FOVE01000010">
    <property type="protein sequence ID" value="SFN49448.1"/>
    <property type="molecule type" value="Genomic_DNA"/>
</dbReference>
<feature type="binding site" evidence="13">
    <location>
        <position position="7"/>
    </location>
    <ligand>
        <name>Mg(2+)</name>
        <dbReference type="ChEBI" id="CHEBI:18420"/>
        <label>1</label>
    </ligand>
</feature>
<evidence type="ECO:0000313" key="15">
    <source>
        <dbReference type="EMBL" id="SFN49448.1"/>
    </source>
</evidence>
<feature type="binding site" evidence="13">
    <location>
        <position position="66"/>
    </location>
    <ligand>
        <name>Mg(2+)</name>
        <dbReference type="ChEBI" id="CHEBI:18420"/>
        <label>2</label>
    </ligand>
</feature>
<dbReference type="GO" id="GO:0000287">
    <property type="term" value="F:magnesium ion binding"/>
    <property type="evidence" value="ECO:0007669"/>
    <property type="project" value="UniProtKB-UniRule"/>
</dbReference>
<dbReference type="HAMAP" id="MF_00034">
    <property type="entry name" value="RuvC"/>
    <property type="match status" value="1"/>
</dbReference>
<reference evidence="16" key="1">
    <citation type="submission" date="2016-10" db="EMBL/GenBank/DDBJ databases">
        <authorList>
            <person name="Varghese N."/>
            <person name="Submissions S."/>
        </authorList>
    </citation>
    <scope>NUCLEOTIDE SEQUENCE [LARGE SCALE GENOMIC DNA]</scope>
    <source>
        <strain evidence="16">DSM 6150</strain>
    </source>
</reference>
<keyword evidence="16" id="KW-1185">Reference proteome</keyword>
<keyword evidence="11 13" id="KW-0234">DNA repair</keyword>
<dbReference type="PROSITE" id="PS01321">
    <property type="entry name" value="RUVC"/>
    <property type="match status" value="1"/>
</dbReference>
<dbReference type="PANTHER" id="PTHR30194:SF3">
    <property type="entry name" value="CROSSOVER JUNCTION ENDODEOXYRIBONUCLEASE RUVC"/>
    <property type="match status" value="1"/>
</dbReference>
<evidence type="ECO:0000256" key="5">
    <source>
        <dbReference type="ARBA" id="ARBA00022759"/>
    </source>
</evidence>
<keyword evidence="7 13" id="KW-0378">Hydrolase</keyword>
<accession>A0A1I4ZGX6</accession>
<dbReference type="GO" id="GO:0005737">
    <property type="term" value="C:cytoplasm"/>
    <property type="evidence" value="ECO:0007669"/>
    <property type="project" value="UniProtKB-SubCell"/>
</dbReference>
<dbReference type="InterPro" id="IPR012337">
    <property type="entry name" value="RNaseH-like_sf"/>
</dbReference>
<feature type="active site" evidence="13">
    <location>
        <position position="138"/>
    </location>
</feature>
<evidence type="ECO:0000256" key="13">
    <source>
        <dbReference type="HAMAP-Rule" id="MF_00034"/>
    </source>
</evidence>
<keyword evidence="4 13" id="KW-0479">Metal-binding</keyword>
<dbReference type="GO" id="GO:0048476">
    <property type="term" value="C:Holliday junction resolvase complex"/>
    <property type="evidence" value="ECO:0007669"/>
    <property type="project" value="UniProtKB-UniRule"/>
</dbReference>
<dbReference type="GO" id="GO:0008821">
    <property type="term" value="F:crossover junction DNA endonuclease activity"/>
    <property type="evidence" value="ECO:0007669"/>
    <property type="project" value="UniProtKB-UniRule"/>
</dbReference>
<sequence length="173" mass="17846">MRILGIDPGSRVTGFGVIDVTGQNRSYVASGCIKTAGGDLPGRIKVILEGIAEVVATYRPDQTAVEQVFVNVNPASTLLLGQARGAAISALVLAGLPVAEYTALQVKQAVVGNGHADKEQVGHMVQRLLRLNGAPQADAADALAVALTHAQHGSGAMKQLALHGLSIKRGRLA</sequence>
<dbReference type="CDD" id="cd16962">
    <property type="entry name" value="RuvC"/>
    <property type="match status" value="1"/>
</dbReference>
<comment type="cofactor">
    <cofactor evidence="13">
        <name>Mg(2+)</name>
        <dbReference type="ChEBI" id="CHEBI:18420"/>
    </cofactor>
    <text evidence="13">Binds 2 Mg(2+) ion per subunit.</text>
</comment>
<dbReference type="FunFam" id="3.30.420.10:FF:000002">
    <property type="entry name" value="Crossover junction endodeoxyribonuclease RuvC"/>
    <property type="match status" value="1"/>
</dbReference>
<evidence type="ECO:0000313" key="16">
    <source>
        <dbReference type="Proteomes" id="UP000242869"/>
    </source>
</evidence>
<evidence type="ECO:0000256" key="3">
    <source>
        <dbReference type="ARBA" id="ARBA00022722"/>
    </source>
</evidence>
<keyword evidence="10 13" id="KW-0233">DNA recombination</keyword>
<evidence type="ECO:0000256" key="2">
    <source>
        <dbReference type="ARBA" id="ARBA00022490"/>
    </source>
</evidence>
<dbReference type="InterPro" id="IPR036397">
    <property type="entry name" value="RNaseH_sf"/>
</dbReference>
<evidence type="ECO:0000256" key="7">
    <source>
        <dbReference type="ARBA" id="ARBA00022801"/>
    </source>
</evidence>
<comment type="function">
    <text evidence="13">The RuvA-RuvB-RuvC complex processes Holliday junction (HJ) DNA during genetic recombination and DNA repair. Endonuclease that resolves HJ intermediates. Cleaves cruciform DNA by making single-stranded nicks across the HJ at symmetrical positions within the homologous arms, yielding a 5'-phosphate and a 3'-hydroxyl group; requires a central core of homology in the junction. The consensus cleavage sequence is 5'-(A/T)TT(C/G)-3'. Cleavage occurs on the 3'-side of the TT dinucleotide at the point of strand exchange. HJ branch migration catalyzed by RuvA-RuvB allows RuvC to scan DNA until it finds its consensus sequence, where it cleaves and resolves the cruciform DNA.</text>
</comment>
<keyword evidence="8 13" id="KW-0460">Magnesium</keyword>
<keyword evidence="5 13" id="KW-0255">Endonuclease</keyword>
<dbReference type="Pfam" id="PF02075">
    <property type="entry name" value="RuvC"/>
    <property type="match status" value="1"/>
</dbReference>
<dbReference type="SUPFAM" id="SSF53098">
    <property type="entry name" value="Ribonuclease H-like"/>
    <property type="match status" value="1"/>
</dbReference>
<organism evidence="15 16">
    <name type="scientific">Formivibrio citricus</name>
    <dbReference type="NCBI Taxonomy" id="83765"/>
    <lineage>
        <taxon>Bacteria</taxon>
        <taxon>Pseudomonadati</taxon>
        <taxon>Pseudomonadota</taxon>
        <taxon>Betaproteobacteria</taxon>
        <taxon>Neisseriales</taxon>
        <taxon>Chitinibacteraceae</taxon>
        <taxon>Formivibrio</taxon>
    </lineage>
</organism>
<feature type="active site" evidence="13">
    <location>
        <position position="66"/>
    </location>
</feature>
<comment type="catalytic activity">
    <reaction evidence="12 13">
        <text>Endonucleolytic cleavage at a junction such as a reciprocal single-stranded crossover between two homologous DNA duplexes (Holliday junction).</text>
        <dbReference type="EC" id="3.1.21.10"/>
    </reaction>
</comment>
<evidence type="ECO:0000256" key="1">
    <source>
        <dbReference type="ARBA" id="ARBA00009518"/>
    </source>
</evidence>
<protein>
    <recommendedName>
        <fullName evidence="13 14">Crossover junction endodeoxyribonuclease RuvC</fullName>
        <ecNumber evidence="13 14">3.1.21.10</ecNumber>
    </recommendedName>
    <alternativeName>
        <fullName evidence="13">Holliday junction nuclease RuvC</fullName>
    </alternativeName>
    <alternativeName>
        <fullName evidence="13">Holliday junction resolvase RuvC</fullName>
    </alternativeName>
</protein>
<evidence type="ECO:0000256" key="8">
    <source>
        <dbReference type="ARBA" id="ARBA00022842"/>
    </source>
</evidence>
<dbReference type="InterPro" id="IPR002176">
    <property type="entry name" value="X-over_junc_endoDNase_RuvC"/>
</dbReference>
<comment type="subunit">
    <text evidence="13">Homodimer which binds Holliday junction (HJ) DNA. The HJ becomes 2-fold symmetrical on binding to RuvC with unstacked arms; it has a different conformation from HJ DNA in complex with RuvA. In the full resolvosome a probable DNA-RuvA(4)-RuvB(12)-RuvC(2) complex forms which resolves the HJ.</text>
</comment>
<proteinExistence type="inferred from homology"/>
<keyword evidence="2 13" id="KW-0963">Cytoplasm</keyword>
<keyword evidence="6 13" id="KW-0227">DNA damage</keyword>
<evidence type="ECO:0000256" key="12">
    <source>
        <dbReference type="ARBA" id="ARBA00029354"/>
    </source>
</evidence>
<keyword evidence="3 13" id="KW-0540">Nuclease</keyword>
<evidence type="ECO:0000256" key="11">
    <source>
        <dbReference type="ARBA" id="ARBA00023204"/>
    </source>
</evidence>
<evidence type="ECO:0000256" key="14">
    <source>
        <dbReference type="NCBIfam" id="TIGR00228"/>
    </source>
</evidence>
<dbReference type="PRINTS" id="PR00696">
    <property type="entry name" value="RSOLVASERUVC"/>
</dbReference>
<name>A0A1I4ZGX6_9NEIS</name>